<protein>
    <recommendedName>
        <fullName evidence="2">EF-hand domain-containing protein</fullName>
    </recommendedName>
</protein>
<dbReference type="GO" id="GO:0005509">
    <property type="term" value="F:calcium ion binding"/>
    <property type="evidence" value="ECO:0007669"/>
    <property type="project" value="InterPro"/>
</dbReference>
<dbReference type="PROSITE" id="PS50222">
    <property type="entry name" value="EF_HAND_2"/>
    <property type="match status" value="1"/>
</dbReference>
<dbReference type="Gene3D" id="1.10.238.10">
    <property type="entry name" value="EF-hand"/>
    <property type="match status" value="1"/>
</dbReference>
<gene>
    <name evidence="3" type="ORF">IWH25_18830</name>
</gene>
<reference evidence="3" key="1">
    <citation type="submission" date="2020-11" db="EMBL/GenBank/DDBJ databases">
        <title>Azospira restricta DSM 18626 genome sequence.</title>
        <authorList>
            <person name="Moe W.M."/>
        </authorList>
    </citation>
    <scope>NUCLEOTIDE SEQUENCE</scope>
    <source>
        <strain evidence="3">DSM 18626</strain>
    </source>
</reference>
<feature type="signal peptide" evidence="1">
    <location>
        <begin position="1"/>
        <end position="24"/>
    </location>
</feature>
<feature type="chain" id="PRO_5036741830" description="EF-hand domain-containing protein" evidence="1">
    <location>
        <begin position="25"/>
        <end position="105"/>
    </location>
</feature>
<name>A0A974SNX7_9RHOO</name>
<accession>A0A974SNX7</accession>
<evidence type="ECO:0000256" key="1">
    <source>
        <dbReference type="SAM" id="SignalP"/>
    </source>
</evidence>
<keyword evidence="4" id="KW-1185">Reference proteome</keyword>
<dbReference type="RefSeq" id="WP_203387293.1">
    <property type="nucleotide sequence ID" value="NZ_CP064781.1"/>
</dbReference>
<dbReference type="PROSITE" id="PS00018">
    <property type="entry name" value="EF_HAND_1"/>
    <property type="match status" value="1"/>
</dbReference>
<dbReference type="Proteomes" id="UP000663444">
    <property type="component" value="Chromosome"/>
</dbReference>
<dbReference type="AlphaFoldDB" id="A0A974SNX7"/>
<dbReference type="Pfam" id="PF13202">
    <property type="entry name" value="EF-hand_5"/>
    <property type="match status" value="2"/>
</dbReference>
<proteinExistence type="predicted"/>
<dbReference type="EMBL" id="CP064781">
    <property type="protein sequence ID" value="QRJ63758.1"/>
    <property type="molecule type" value="Genomic_DNA"/>
</dbReference>
<keyword evidence="1" id="KW-0732">Signal</keyword>
<evidence type="ECO:0000313" key="4">
    <source>
        <dbReference type="Proteomes" id="UP000663444"/>
    </source>
</evidence>
<evidence type="ECO:0000313" key="3">
    <source>
        <dbReference type="EMBL" id="QRJ63758.1"/>
    </source>
</evidence>
<dbReference type="KEGG" id="ares:IWH25_18830"/>
<dbReference type="SUPFAM" id="SSF47473">
    <property type="entry name" value="EF-hand"/>
    <property type="match status" value="1"/>
</dbReference>
<sequence>MKQPTAIVAASILATLFCATAAQAQSVIPKLDQEGRKGDMARLAKEQAVAKFDAADADKDGKLSKDEAAKASPYLAENFDKRDSNKDGFISWEEYVGHDRWPKDK</sequence>
<evidence type="ECO:0000259" key="2">
    <source>
        <dbReference type="PROSITE" id="PS50222"/>
    </source>
</evidence>
<feature type="domain" description="EF-hand" evidence="2">
    <location>
        <begin position="43"/>
        <end position="78"/>
    </location>
</feature>
<dbReference type="InterPro" id="IPR011992">
    <property type="entry name" value="EF-hand-dom_pair"/>
</dbReference>
<dbReference type="InterPro" id="IPR002048">
    <property type="entry name" value="EF_hand_dom"/>
</dbReference>
<organism evidence="3 4">
    <name type="scientific">Azospira restricta</name>
    <dbReference type="NCBI Taxonomy" id="404405"/>
    <lineage>
        <taxon>Bacteria</taxon>
        <taxon>Pseudomonadati</taxon>
        <taxon>Pseudomonadota</taxon>
        <taxon>Betaproteobacteria</taxon>
        <taxon>Rhodocyclales</taxon>
        <taxon>Rhodocyclaceae</taxon>
        <taxon>Azospira</taxon>
    </lineage>
</organism>
<dbReference type="InterPro" id="IPR018247">
    <property type="entry name" value="EF_Hand_1_Ca_BS"/>
</dbReference>